<sequence>MGCAHLRSSANALIARLSSFLHCFRPNNDEATELLRTSRPSAFHLHVLLARLSSFIHHSPPESDSPDKIHQLAMSSQLDPRVFLAHLSSFLPRPRLGTDEGAETHFPPPLSSRPDALISRLRSQPHTNEEIEHSKYIHNYTSYTNAPIGYI</sequence>
<dbReference type="Proteomes" id="UP000719766">
    <property type="component" value="Unassembled WGS sequence"/>
</dbReference>
<organism evidence="1 2">
    <name type="scientific">Suillus plorans</name>
    <dbReference type="NCBI Taxonomy" id="116603"/>
    <lineage>
        <taxon>Eukaryota</taxon>
        <taxon>Fungi</taxon>
        <taxon>Dikarya</taxon>
        <taxon>Basidiomycota</taxon>
        <taxon>Agaricomycotina</taxon>
        <taxon>Agaricomycetes</taxon>
        <taxon>Agaricomycetidae</taxon>
        <taxon>Boletales</taxon>
        <taxon>Suillineae</taxon>
        <taxon>Suillaceae</taxon>
        <taxon>Suillus</taxon>
    </lineage>
</organism>
<accession>A0A9P7AT24</accession>
<gene>
    <name evidence="1" type="ORF">HD556DRAFT_1362181</name>
</gene>
<protein>
    <submittedName>
        <fullName evidence="1">Uncharacterized protein</fullName>
    </submittedName>
</protein>
<evidence type="ECO:0000313" key="2">
    <source>
        <dbReference type="Proteomes" id="UP000719766"/>
    </source>
</evidence>
<dbReference type="EMBL" id="JABBWE010000020">
    <property type="protein sequence ID" value="KAG1795992.1"/>
    <property type="molecule type" value="Genomic_DNA"/>
</dbReference>
<name>A0A9P7AT24_9AGAM</name>
<keyword evidence="2" id="KW-1185">Reference proteome</keyword>
<dbReference type="GeneID" id="64596427"/>
<dbReference type="AlphaFoldDB" id="A0A9P7AT24"/>
<reference evidence="1" key="1">
    <citation type="journal article" date="2020" name="New Phytol.">
        <title>Comparative genomics reveals dynamic genome evolution in host specialist ectomycorrhizal fungi.</title>
        <authorList>
            <person name="Lofgren L.A."/>
            <person name="Nguyen N.H."/>
            <person name="Vilgalys R."/>
            <person name="Ruytinx J."/>
            <person name="Liao H.L."/>
            <person name="Branco S."/>
            <person name="Kuo A."/>
            <person name="LaButti K."/>
            <person name="Lipzen A."/>
            <person name="Andreopoulos W."/>
            <person name="Pangilinan J."/>
            <person name="Riley R."/>
            <person name="Hundley H."/>
            <person name="Na H."/>
            <person name="Barry K."/>
            <person name="Grigoriev I.V."/>
            <person name="Stajich J.E."/>
            <person name="Kennedy P.G."/>
        </authorList>
    </citation>
    <scope>NUCLEOTIDE SEQUENCE</scope>
    <source>
        <strain evidence="1">S12</strain>
    </source>
</reference>
<dbReference type="RefSeq" id="XP_041161645.1">
    <property type="nucleotide sequence ID" value="XM_041302663.1"/>
</dbReference>
<evidence type="ECO:0000313" key="1">
    <source>
        <dbReference type="EMBL" id="KAG1795992.1"/>
    </source>
</evidence>
<dbReference type="OrthoDB" id="2692537at2759"/>
<proteinExistence type="predicted"/>
<comment type="caution">
    <text evidence="1">The sequence shown here is derived from an EMBL/GenBank/DDBJ whole genome shotgun (WGS) entry which is preliminary data.</text>
</comment>